<feature type="compositionally biased region" description="Polar residues" evidence="1">
    <location>
        <begin position="175"/>
        <end position="184"/>
    </location>
</feature>
<feature type="region of interest" description="Disordered" evidence="1">
    <location>
        <begin position="1"/>
        <end position="31"/>
    </location>
</feature>
<gene>
    <name evidence="2" type="ORF">F511_20341</name>
</gene>
<reference evidence="2 3" key="1">
    <citation type="journal article" date="2015" name="Proc. Natl. Acad. Sci. U.S.A.">
        <title>The resurrection genome of Boea hygrometrica: A blueprint for survival of dehydration.</title>
        <authorList>
            <person name="Xiao L."/>
            <person name="Yang G."/>
            <person name="Zhang L."/>
            <person name="Yang X."/>
            <person name="Zhao S."/>
            <person name="Ji Z."/>
            <person name="Zhou Q."/>
            <person name="Hu M."/>
            <person name="Wang Y."/>
            <person name="Chen M."/>
            <person name="Xu Y."/>
            <person name="Jin H."/>
            <person name="Xiao X."/>
            <person name="Hu G."/>
            <person name="Bao F."/>
            <person name="Hu Y."/>
            <person name="Wan P."/>
            <person name="Li L."/>
            <person name="Deng X."/>
            <person name="Kuang T."/>
            <person name="Xiang C."/>
            <person name="Zhu J.K."/>
            <person name="Oliver M.J."/>
            <person name="He Y."/>
        </authorList>
    </citation>
    <scope>NUCLEOTIDE SEQUENCE [LARGE SCALE GENOMIC DNA]</scope>
    <source>
        <strain evidence="3">cv. XS01</strain>
    </source>
</reference>
<dbReference type="EMBL" id="KQ992524">
    <property type="protein sequence ID" value="KZV50205.1"/>
    <property type="molecule type" value="Genomic_DNA"/>
</dbReference>
<name>A0A2Z7CV26_9LAMI</name>
<evidence type="ECO:0000313" key="2">
    <source>
        <dbReference type="EMBL" id="KZV50205.1"/>
    </source>
</evidence>
<feature type="region of interest" description="Disordered" evidence="1">
    <location>
        <begin position="156"/>
        <end position="207"/>
    </location>
</feature>
<evidence type="ECO:0000256" key="1">
    <source>
        <dbReference type="SAM" id="MobiDB-lite"/>
    </source>
</evidence>
<protein>
    <submittedName>
        <fullName evidence="2">Uncharacterized protein</fullName>
    </submittedName>
</protein>
<organism evidence="2 3">
    <name type="scientific">Dorcoceras hygrometricum</name>
    <dbReference type="NCBI Taxonomy" id="472368"/>
    <lineage>
        <taxon>Eukaryota</taxon>
        <taxon>Viridiplantae</taxon>
        <taxon>Streptophyta</taxon>
        <taxon>Embryophyta</taxon>
        <taxon>Tracheophyta</taxon>
        <taxon>Spermatophyta</taxon>
        <taxon>Magnoliopsida</taxon>
        <taxon>eudicotyledons</taxon>
        <taxon>Gunneridae</taxon>
        <taxon>Pentapetalae</taxon>
        <taxon>asterids</taxon>
        <taxon>lamiids</taxon>
        <taxon>Lamiales</taxon>
        <taxon>Gesneriaceae</taxon>
        <taxon>Didymocarpoideae</taxon>
        <taxon>Trichosporeae</taxon>
        <taxon>Loxocarpinae</taxon>
        <taxon>Dorcoceras</taxon>
    </lineage>
</organism>
<accession>A0A2Z7CV26</accession>
<dbReference type="AlphaFoldDB" id="A0A2Z7CV26"/>
<sequence length="432" mass="47805">MKSHGGSARDAAPSAMQRCARIARSHRSSPDHVARPAALDLAASPSIVVRPSSVQLCLHVATLRDVSCAALRGTAAIIAPYVRPAHDERRDVARPRRATSATCARCVRRAHDRGTQRVRRAHSRGGRLRWSAASFMVSILILKRDIAVVTPIRSTTRSETPSSDCTRSPDEISTIGFSTSNWPERNSGDNRRRAATAHGGGGERERGRERRLVLLGIQLAVGPQPLWLRNHNSGPAQRIMVKRLATSPHDPLGITDSACKNQSVVVSVLYGPFNPYIPIRSTTIGKSRVARDPIAMHTSWRSNSDIASEVPDAVKVDVVTPLFDCKDGKCWESVEPTMTENGQIMWQRFREAFLKQYFPMEVRMQRLSHVVDWAVKMRIRPPELETSICDAKYHVSLAAGLGETPMYVGVDASLSRIHRSLTCMDILCYLRG</sequence>
<feature type="compositionally biased region" description="Polar residues" evidence="1">
    <location>
        <begin position="156"/>
        <end position="166"/>
    </location>
</feature>
<evidence type="ECO:0000313" key="3">
    <source>
        <dbReference type="Proteomes" id="UP000250235"/>
    </source>
</evidence>
<dbReference type="Proteomes" id="UP000250235">
    <property type="component" value="Unassembled WGS sequence"/>
</dbReference>
<proteinExistence type="predicted"/>
<keyword evidence="3" id="KW-1185">Reference proteome</keyword>